<feature type="repeat" description="WD" evidence="5">
    <location>
        <begin position="1132"/>
        <end position="1164"/>
    </location>
</feature>
<dbReference type="InterPro" id="IPR036388">
    <property type="entry name" value="WH-like_DNA-bd_sf"/>
</dbReference>
<dbReference type="Pfam" id="PF03704">
    <property type="entry name" value="BTAD"/>
    <property type="match status" value="1"/>
</dbReference>
<keyword evidence="11" id="KW-1185">Reference proteome</keyword>
<keyword evidence="3" id="KW-0238">DNA-binding</keyword>
<evidence type="ECO:0000256" key="3">
    <source>
        <dbReference type="ARBA" id="ARBA00023125"/>
    </source>
</evidence>
<dbReference type="PANTHER" id="PTHR35807:SF1">
    <property type="entry name" value="TRANSCRIPTIONAL REGULATOR REDD"/>
    <property type="match status" value="1"/>
</dbReference>
<dbReference type="SMART" id="SM00862">
    <property type="entry name" value="Trans_reg_C"/>
    <property type="match status" value="1"/>
</dbReference>
<dbReference type="SUPFAM" id="SSF82171">
    <property type="entry name" value="DPP6 N-terminal domain-like"/>
    <property type="match status" value="1"/>
</dbReference>
<evidence type="ECO:0000256" key="6">
    <source>
        <dbReference type="SAM" id="Coils"/>
    </source>
</evidence>
<dbReference type="Gene3D" id="1.10.10.10">
    <property type="entry name" value="Winged helix-like DNA-binding domain superfamily/Winged helix DNA-binding domain"/>
    <property type="match status" value="1"/>
</dbReference>
<dbReference type="CDD" id="cd15831">
    <property type="entry name" value="BTAD"/>
    <property type="match status" value="1"/>
</dbReference>
<keyword evidence="5" id="KW-0853">WD repeat</keyword>
<dbReference type="InterPro" id="IPR027417">
    <property type="entry name" value="P-loop_NTPase"/>
</dbReference>
<dbReference type="PANTHER" id="PTHR35807">
    <property type="entry name" value="TRANSCRIPTIONAL REGULATOR REDD-RELATED"/>
    <property type="match status" value="1"/>
</dbReference>
<sequence length="1417" mass="151961">MLRGYHGGIAALDGSVRGVDIRGVGIAVLGPLELDGTTSTLGLRDRVVLEALAVRPGAVVRAESLAEAIWGETPPPSWPKVVQGCVSRLRKTLGGEVIETAEHGYRLRVHVDHVDHLRFERLVGRGRELLALGEPERSSYLLQEALDLWRGEPFSELDGWAPGLIELERLVELHHDAEELHVEALLRSGHHQVVLGPAARLVREAPFRERRWGLLALAQYQDGRQRDALDTLQRARTVMVTELGLDPGPALSSLEQAILRQDPSLAVQAALPEPSAECPYPGLMAYDIRDAGSFFGREAEVAACLAHLDAGGALAIVGASGSGKSSLARAGVAAALERDGRRVEVLTPGRHPMDALHGAARRRDAVLVVDQCEEVLAPEVDAAERAHFLAALADIAGRGLVILTLRADRLGEVTRYPVFAHLVERGLHLLGPMDTDALRRAIEGPAEQAGLRLEPGLVDLLVREVEGAPGALPLLSHVLRQTWSRREGNTMTVAGYTATGGIQEAVSQSAEAVFRGMTGRQQAMLRDLMLRLVVPTDSGDPVRTRAPRRSVAADAEHEAVIESLVVARLVSSDGDSVEIAHEALVMAWPRLRSWLDDDVEGLRIMRHLAVAADSWQELGRPPGELYRGPRQAKAEQWRTATTPTLTPTERDFLDESAALAEAEARATEDQVRRERRSNRRLRAGLAAAGVLLAVSVVAGALAKTAADLADEEAVRAEEQSVAADARRLGAEALRTRDPDLALLLAVAGTRLDDSPDTRNNLSAALDRAPELIGVARTTEPIDGAVRPDGRVVATTGWDAGVSLFDVETREEVARNHDIPLYGVRFNPNGTQLAAAVNPSTPSGERRVDPLSVRMLDPETAALADTQLGGLPEKRVVHTALGFSSNGRWLAAGFAHPTQLDTETWVRVWDTGDLARPVAAFTVPFLAKEQLAVADDGTRVYLGDSESVSLLDAASGRVLRSAPAGAIALSADGSTLVAVRGREIALLDPERLTVKSTIQEDGGIDGLVLSPRADKVGYTVDDTLVVRSLADPDAAPSRLSGAEAGFNGIGFSPDGRTFYSRGGGRLWVWDLVGDRRFVRSPPVESPPDSVEIFEAEVSPDGRTVANLVIGEGESFGVHLLDVESGTRTPQSALRSSNAYYVDLAWRPDGAVVASAQNDHWVDLWDGVTGKAAGRHRVPDRFGVVDSVKFSGDSTRLVVGTHLGWVYSVDASTLGVVGTPVQVKARVPTYGLAANADGSRAIVWIDRRLQLLDLSSGRVLVRADPGFDVTDWAWSADGTAVVVLGRDPSQDGQGTIAQLDPESLTTRSGWSGPQVVAGSIQFSPDGQRFTTSGSERVGLWDTRTTAFLGSVRSDEASLAGFAPKFPEVLIASPSGEVSVWNPGPEAAVRAACRIASREMTEAEWRSYLPERARQQVCRP</sequence>
<reference evidence="11" key="1">
    <citation type="journal article" date="2019" name="Int. J. Syst. Evol. Microbiol.">
        <title>The Global Catalogue of Microorganisms (GCM) 10K type strain sequencing project: providing services to taxonomists for standard genome sequencing and annotation.</title>
        <authorList>
            <consortium name="The Broad Institute Genomics Platform"/>
            <consortium name="The Broad Institute Genome Sequencing Center for Infectious Disease"/>
            <person name="Wu L."/>
            <person name="Ma J."/>
        </authorList>
    </citation>
    <scope>NUCLEOTIDE SEQUENCE [LARGE SCALE GENOMIC DNA]</scope>
    <source>
        <strain evidence="11">JCM 17809</strain>
    </source>
</reference>
<dbReference type="Pfam" id="PF20703">
    <property type="entry name" value="nSTAND1"/>
    <property type="match status" value="1"/>
</dbReference>
<evidence type="ECO:0000256" key="5">
    <source>
        <dbReference type="PROSITE-ProRule" id="PRU00221"/>
    </source>
</evidence>
<protein>
    <recommendedName>
        <fullName evidence="12">DNA-binding SARP family transcriptional activator</fullName>
    </recommendedName>
</protein>
<dbReference type="Proteomes" id="UP001500945">
    <property type="component" value="Unassembled WGS sequence"/>
</dbReference>
<dbReference type="Gene3D" id="2.130.10.10">
    <property type="entry name" value="YVTN repeat-like/Quinoprotein amine dehydrogenase"/>
    <property type="match status" value="3"/>
</dbReference>
<dbReference type="SMART" id="SM01043">
    <property type="entry name" value="BTAD"/>
    <property type="match status" value="1"/>
</dbReference>
<accession>A0ABP8JY52</accession>
<dbReference type="InterPro" id="IPR015943">
    <property type="entry name" value="WD40/YVTN_repeat-like_dom_sf"/>
</dbReference>
<keyword evidence="6" id="KW-0175">Coiled coil</keyword>
<organism evidence="10 11">
    <name type="scientific">Fodinibacter luteus</name>
    <dbReference type="NCBI Taxonomy" id="552064"/>
    <lineage>
        <taxon>Bacteria</taxon>
        <taxon>Bacillati</taxon>
        <taxon>Actinomycetota</taxon>
        <taxon>Actinomycetes</taxon>
        <taxon>Micrococcales</taxon>
        <taxon>Intrasporangiaceae</taxon>
        <taxon>Fodinibacter (ex Wang et al. 2009)</taxon>
    </lineage>
</organism>
<dbReference type="InterPro" id="IPR051677">
    <property type="entry name" value="AfsR-DnrI-RedD_regulator"/>
</dbReference>
<dbReference type="EMBL" id="BAABGM010000001">
    <property type="protein sequence ID" value="GAA4397786.1"/>
    <property type="molecule type" value="Genomic_DNA"/>
</dbReference>
<dbReference type="InterPro" id="IPR001867">
    <property type="entry name" value="OmpR/PhoB-type_DNA-bd"/>
</dbReference>
<dbReference type="SUPFAM" id="SSF46894">
    <property type="entry name" value="C-terminal effector domain of the bipartite response regulators"/>
    <property type="match status" value="1"/>
</dbReference>
<dbReference type="PROSITE" id="PS50082">
    <property type="entry name" value="WD_REPEATS_2"/>
    <property type="match status" value="1"/>
</dbReference>
<feature type="domain" description="OmpR/PhoB-type" evidence="8">
    <location>
        <begin position="36"/>
        <end position="107"/>
    </location>
</feature>
<keyword evidence="2" id="KW-0805">Transcription regulation</keyword>
<feature type="coiled-coil region" evidence="6">
    <location>
        <begin position="650"/>
        <end position="677"/>
    </location>
</feature>
<dbReference type="InterPro" id="IPR011990">
    <property type="entry name" value="TPR-like_helical_dom_sf"/>
</dbReference>
<dbReference type="SUPFAM" id="SSF52540">
    <property type="entry name" value="P-loop containing nucleoside triphosphate hydrolases"/>
    <property type="match status" value="1"/>
</dbReference>
<dbReference type="InterPro" id="IPR016032">
    <property type="entry name" value="Sig_transdc_resp-reg_C-effctor"/>
</dbReference>
<comment type="caution">
    <text evidence="10">The sequence shown here is derived from an EMBL/GenBank/DDBJ whole genome shotgun (WGS) entry which is preliminary data.</text>
</comment>
<gene>
    <name evidence="10" type="ORF">GCM10023168_03110</name>
</gene>
<comment type="similarity">
    <text evidence="1">Belongs to the AfsR/DnrI/RedD regulatory family.</text>
</comment>
<evidence type="ECO:0000256" key="2">
    <source>
        <dbReference type="ARBA" id="ARBA00023015"/>
    </source>
</evidence>
<dbReference type="SUPFAM" id="SSF50969">
    <property type="entry name" value="YVTN repeat-like/Quinoprotein amine dehydrogenase"/>
    <property type="match status" value="1"/>
</dbReference>
<dbReference type="Gene3D" id="1.25.40.10">
    <property type="entry name" value="Tetratricopeptide repeat domain"/>
    <property type="match status" value="1"/>
</dbReference>
<evidence type="ECO:0000313" key="11">
    <source>
        <dbReference type="Proteomes" id="UP001500945"/>
    </source>
</evidence>
<dbReference type="InterPro" id="IPR001680">
    <property type="entry name" value="WD40_rpt"/>
</dbReference>
<evidence type="ECO:0000256" key="4">
    <source>
        <dbReference type="ARBA" id="ARBA00023163"/>
    </source>
</evidence>
<evidence type="ECO:0008006" key="12">
    <source>
        <dbReference type="Google" id="ProtNLM"/>
    </source>
</evidence>
<evidence type="ECO:0000256" key="7">
    <source>
        <dbReference type="SAM" id="MobiDB-lite"/>
    </source>
</evidence>
<dbReference type="InterPro" id="IPR049052">
    <property type="entry name" value="nSTAND1"/>
</dbReference>
<dbReference type="InterPro" id="IPR011044">
    <property type="entry name" value="Quino_amine_DH_bsu"/>
</dbReference>
<dbReference type="Pfam" id="PF00486">
    <property type="entry name" value="Trans_reg_C"/>
    <property type="match status" value="1"/>
</dbReference>
<dbReference type="SUPFAM" id="SSF48452">
    <property type="entry name" value="TPR-like"/>
    <property type="match status" value="1"/>
</dbReference>
<feature type="domain" description="Bacterial transcriptional activator" evidence="9">
    <location>
        <begin position="114"/>
        <end position="259"/>
    </location>
</feature>
<evidence type="ECO:0000259" key="8">
    <source>
        <dbReference type="SMART" id="SM00862"/>
    </source>
</evidence>
<dbReference type="CDD" id="cd00267">
    <property type="entry name" value="ABC_ATPase"/>
    <property type="match status" value="1"/>
</dbReference>
<evidence type="ECO:0000313" key="10">
    <source>
        <dbReference type="EMBL" id="GAA4397786.1"/>
    </source>
</evidence>
<dbReference type="InterPro" id="IPR005158">
    <property type="entry name" value="BTAD"/>
</dbReference>
<name>A0ABP8JY52_9MICO</name>
<dbReference type="SMART" id="SM00320">
    <property type="entry name" value="WD40"/>
    <property type="match status" value="5"/>
</dbReference>
<evidence type="ECO:0000256" key="1">
    <source>
        <dbReference type="ARBA" id="ARBA00005820"/>
    </source>
</evidence>
<keyword evidence="4" id="KW-0804">Transcription</keyword>
<evidence type="ECO:0000259" key="9">
    <source>
        <dbReference type="SMART" id="SM01043"/>
    </source>
</evidence>
<feature type="region of interest" description="Disordered" evidence="7">
    <location>
        <begin position="627"/>
        <end position="647"/>
    </location>
</feature>
<proteinExistence type="inferred from homology"/>